<evidence type="ECO:0000256" key="2">
    <source>
        <dbReference type="ARBA" id="ARBA00008072"/>
    </source>
</evidence>
<dbReference type="EMBL" id="KB822710">
    <property type="protein sequence ID" value="ETI19455.1"/>
    <property type="molecule type" value="Genomic_DNA"/>
</dbReference>
<feature type="domain" description="Alcohol dehydrogenase-like C-terminal" evidence="6">
    <location>
        <begin position="203"/>
        <end position="341"/>
    </location>
</feature>
<dbReference type="Proteomes" id="UP000030678">
    <property type="component" value="Unassembled WGS sequence"/>
</dbReference>
<gene>
    <name evidence="8" type="ORF">G647_09289</name>
</gene>
<dbReference type="SUPFAM" id="SSF50129">
    <property type="entry name" value="GroES-like"/>
    <property type="match status" value="1"/>
</dbReference>
<comment type="similarity">
    <text evidence="2">Belongs to the zinc-containing alcohol dehydrogenase family.</text>
</comment>
<sequence length="399" mass="42333">MQSLPETHRALTLLSLGSPLEVKSKPTPAPLPGSAIVQILSTPILAYAAALYSGVLNYPLHPPQTIGGGAIGRVVALANDATTLEPGQLVLLDPMVRGRDDPAQSILLGVHGGTSDQAARLMQGEDTWRDGSYAEYARWPLENVHALDEDTLCGGHTTVPSLGYTMPELAYLLKLLVPMGGLAALDIRAGDTVVIAPSTGQFGGAAVEVALAMGADVVICGRRPEALERMKTLLQPAYPAGGIKVVQLKGHVEEDADAIRACGRGKGGIDAYIDFSPEGAAASTHIASCILALRKGGAACFMGGITQAVQIPYAALMFRDLIIRGKFMYEREGVKRLIGLVEGGRLKLKLNSASDPGVQVEEVKSFDLEEWEVGFREAKERSGWREAVVFEPAMKGESR</sequence>
<dbReference type="GO" id="GO:0016491">
    <property type="term" value="F:oxidoreductase activity"/>
    <property type="evidence" value="ECO:0007669"/>
    <property type="project" value="UniProtKB-KW"/>
</dbReference>
<evidence type="ECO:0000259" key="6">
    <source>
        <dbReference type="Pfam" id="PF00107"/>
    </source>
</evidence>
<evidence type="ECO:0000313" key="8">
    <source>
        <dbReference type="EMBL" id="ETI19455.1"/>
    </source>
</evidence>
<name>V9CXU3_9EURO</name>
<dbReference type="RefSeq" id="XP_008731814.1">
    <property type="nucleotide sequence ID" value="XM_008733592.1"/>
</dbReference>
<dbReference type="InterPro" id="IPR013154">
    <property type="entry name" value="ADH-like_N"/>
</dbReference>
<dbReference type="PANTHER" id="PTHR43350">
    <property type="entry name" value="NAD-DEPENDENT ALCOHOL DEHYDROGENASE"/>
    <property type="match status" value="1"/>
</dbReference>
<dbReference type="VEuPathDB" id="FungiDB:G647_09289"/>
<dbReference type="InterPro" id="IPR013149">
    <property type="entry name" value="ADH-like_C"/>
</dbReference>
<evidence type="ECO:0000256" key="3">
    <source>
        <dbReference type="ARBA" id="ARBA00022723"/>
    </source>
</evidence>
<dbReference type="Pfam" id="PF00107">
    <property type="entry name" value="ADH_zinc_N"/>
    <property type="match status" value="1"/>
</dbReference>
<dbReference type="Gene3D" id="3.90.180.10">
    <property type="entry name" value="Medium-chain alcohol dehydrogenases, catalytic domain"/>
    <property type="match status" value="1"/>
</dbReference>
<dbReference type="AlphaFoldDB" id="V9CXU3"/>
<dbReference type="Pfam" id="PF08240">
    <property type="entry name" value="ADH_N"/>
    <property type="match status" value="1"/>
</dbReference>
<dbReference type="InterPro" id="IPR036291">
    <property type="entry name" value="NAD(P)-bd_dom_sf"/>
</dbReference>
<dbReference type="InterPro" id="IPR011032">
    <property type="entry name" value="GroES-like_sf"/>
</dbReference>
<feature type="domain" description="Alcohol dehydrogenase-like N-terminal" evidence="7">
    <location>
        <begin position="34"/>
        <end position="147"/>
    </location>
</feature>
<protein>
    <submittedName>
        <fullName evidence="8">Uncharacterized protein</fullName>
    </submittedName>
</protein>
<dbReference type="OrthoDB" id="5407715at2759"/>
<reference evidence="8 9" key="1">
    <citation type="submission" date="2013-03" db="EMBL/GenBank/DDBJ databases">
        <title>The Genome Sequence of Cladophialophora carrionii CBS 160.54.</title>
        <authorList>
            <consortium name="The Broad Institute Genomics Platform"/>
            <person name="Cuomo C."/>
            <person name="de Hoog S."/>
            <person name="Gorbushina A."/>
            <person name="Walker B."/>
            <person name="Young S.K."/>
            <person name="Zeng Q."/>
            <person name="Gargeya S."/>
            <person name="Fitzgerald M."/>
            <person name="Haas B."/>
            <person name="Abouelleil A."/>
            <person name="Allen A.W."/>
            <person name="Alvarado L."/>
            <person name="Arachchi H.M."/>
            <person name="Berlin A.M."/>
            <person name="Chapman S.B."/>
            <person name="Gainer-Dewar J."/>
            <person name="Goldberg J."/>
            <person name="Griggs A."/>
            <person name="Gujja S."/>
            <person name="Hansen M."/>
            <person name="Howarth C."/>
            <person name="Imamovic A."/>
            <person name="Ireland A."/>
            <person name="Larimer J."/>
            <person name="McCowan C."/>
            <person name="Murphy C."/>
            <person name="Pearson M."/>
            <person name="Poon T.W."/>
            <person name="Priest M."/>
            <person name="Roberts A."/>
            <person name="Saif S."/>
            <person name="Shea T."/>
            <person name="Sisk P."/>
            <person name="Sykes S."/>
            <person name="Wortman J."/>
            <person name="Nusbaum C."/>
            <person name="Birren B."/>
        </authorList>
    </citation>
    <scope>NUCLEOTIDE SEQUENCE [LARGE SCALE GENOMIC DNA]</scope>
    <source>
        <strain evidence="8 9">CBS 160.54</strain>
    </source>
</reference>
<organism evidence="8 9">
    <name type="scientific">Cladophialophora carrionii CBS 160.54</name>
    <dbReference type="NCBI Taxonomy" id="1279043"/>
    <lineage>
        <taxon>Eukaryota</taxon>
        <taxon>Fungi</taxon>
        <taxon>Dikarya</taxon>
        <taxon>Ascomycota</taxon>
        <taxon>Pezizomycotina</taxon>
        <taxon>Eurotiomycetes</taxon>
        <taxon>Chaetothyriomycetidae</taxon>
        <taxon>Chaetothyriales</taxon>
        <taxon>Herpotrichiellaceae</taxon>
        <taxon>Cladophialophora</taxon>
    </lineage>
</organism>
<evidence type="ECO:0000256" key="1">
    <source>
        <dbReference type="ARBA" id="ARBA00001947"/>
    </source>
</evidence>
<accession>V9CXU3</accession>
<keyword evidence="5" id="KW-0560">Oxidoreductase</keyword>
<evidence type="ECO:0000259" key="7">
    <source>
        <dbReference type="Pfam" id="PF08240"/>
    </source>
</evidence>
<proteinExistence type="inferred from homology"/>
<dbReference type="GeneID" id="19987782"/>
<evidence type="ECO:0000256" key="4">
    <source>
        <dbReference type="ARBA" id="ARBA00022833"/>
    </source>
</evidence>
<dbReference type="SUPFAM" id="SSF51735">
    <property type="entry name" value="NAD(P)-binding Rossmann-fold domains"/>
    <property type="match status" value="1"/>
</dbReference>
<evidence type="ECO:0000313" key="9">
    <source>
        <dbReference type="Proteomes" id="UP000030678"/>
    </source>
</evidence>
<dbReference type="Gene3D" id="3.40.50.720">
    <property type="entry name" value="NAD(P)-binding Rossmann-like Domain"/>
    <property type="match status" value="1"/>
</dbReference>
<keyword evidence="4" id="KW-0862">Zinc</keyword>
<dbReference type="GO" id="GO:0046872">
    <property type="term" value="F:metal ion binding"/>
    <property type="evidence" value="ECO:0007669"/>
    <property type="project" value="UniProtKB-KW"/>
</dbReference>
<keyword evidence="3" id="KW-0479">Metal-binding</keyword>
<evidence type="ECO:0000256" key="5">
    <source>
        <dbReference type="ARBA" id="ARBA00023002"/>
    </source>
</evidence>
<dbReference type="PANTHER" id="PTHR43350:SF17">
    <property type="entry name" value="NAD-DEPENDENT ALCOHOL DEHYDROGENASE"/>
    <property type="match status" value="1"/>
</dbReference>
<comment type="cofactor">
    <cofactor evidence="1">
        <name>Zn(2+)</name>
        <dbReference type="ChEBI" id="CHEBI:29105"/>
    </cofactor>
</comment>
<dbReference type="HOGENOM" id="CLU_026673_0_0_1"/>
<dbReference type="CDD" id="cd05188">
    <property type="entry name" value="MDR"/>
    <property type="match status" value="1"/>
</dbReference>